<proteinExistence type="predicted"/>
<organism evidence="1">
    <name type="scientific">marine metagenome</name>
    <dbReference type="NCBI Taxonomy" id="408172"/>
    <lineage>
        <taxon>unclassified sequences</taxon>
        <taxon>metagenomes</taxon>
        <taxon>ecological metagenomes</taxon>
    </lineage>
</organism>
<reference evidence="1" key="1">
    <citation type="submission" date="2018-05" db="EMBL/GenBank/DDBJ databases">
        <authorList>
            <person name="Lanie J.A."/>
            <person name="Ng W.-L."/>
            <person name="Kazmierczak K.M."/>
            <person name="Andrzejewski T.M."/>
            <person name="Davidsen T.M."/>
            <person name="Wayne K.J."/>
            <person name="Tettelin H."/>
            <person name="Glass J.I."/>
            <person name="Rusch D."/>
            <person name="Podicherti R."/>
            <person name="Tsui H.-C.T."/>
            <person name="Winkler M.E."/>
        </authorList>
    </citation>
    <scope>NUCLEOTIDE SEQUENCE</scope>
</reference>
<accession>A0A382DVR5</accession>
<protein>
    <submittedName>
        <fullName evidence="1">Uncharacterized protein</fullName>
    </submittedName>
</protein>
<dbReference type="EMBL" id="UINC01041395">
    <property type="protein sequence ID" value="SVB42606.1"/>
    <property type="molecule type" value="Genomic_DNA"/>
</dbReference>
<gene>
    <name evidence="1" type="ORF">METZ01_LOCUS195460</name>
</gene>
<dbReference type="AlphaFoldDB" id="A0A382DVR5"/>
<sequence>MWFIIGLGLGVLLISIVVDYYVDDATYSSN</sequence>
<feature type="non-terminal residue" evidence="1">
    <location>
        <position position="30"/>
    </location>
</feature>
<name>A0A382DVR5_9ZZZZ</name>
<evidence type="ECO:0000313" key="1">
    <source>
        <dbReference type="EMBL" id="SVB42606.1"/>
    </source>
</evidence>